<reference evidence="3" key="1">
    <citation type="submission" date="2022-01" db="EMBL/GenBank/DDBJ databases">
        <authorList>
            <person name="King R."/>
        </authorList>
    </citation>
    <scope>NUCLEOTIDE SEQUENCE</scope>
</reference>
<evidence type="ECO:0000313" key="3">
    <source>
        <dbReference type="EMBL" id="CAG9805263.1"/>
    </source>
</evidence>
<name>A0A9N9RY18_9DIPT</name>
<dbReference type="SUPFAM" id="SSF56436">
    <property type="entry name" value="C-type lectin-like"/>
    <property type="match status" value="1"/>
</dbReference>
<sequence length="190" mass="21941">MLKALLIIFVQILISSCDDSFTSANLSLIPVNSAISENIGFLELGKYRGFTDDGAEYQKTYFVSKYSRPSWAASRSFCNSFNMEHLTIETKAEEQAYLNLLETNIYLRRFSGFYIWLDGLVEDPKSKTEWFWAKTGIKVSFPITWHPIEPNNEYCLVIFRHTINEKFLFGTGECNTKRWSGCQKIDLLVP</sequence>
<keyword evidence="4" id="KW-1185">Reference proteome</keyword>
<feature type="domain" description="C-type lectin" evidence="2">
    <location>
        <begin position="61"/>
        <end position="183"/>
    </location>
</feature>
<dbReference type="InterPro" id="IPR016186">
    <property type="entry name" value="C-type_lectin-like/link_sf"/>
</dbReference>
<keyword evidence="1" id="KW-0732">Signal</keyword>
<reference evidence="3" key="2">
    <citation type="submission" date="2022-10" db="EMBL/GenBank/DDBJ databases">
        <authorList>
            <consortium name="ENA_rothamsted_submissions"/>
            <consortium name="culmorum"/>
            <person name="King R."/>
        </authorList>
    </citation>
    <scope>NUCLEOTIDE SEQUENCE</scope>
</reference>
<dbReference type="EMBL" id="OU895878">
    <property type="protein sequence ID" value="CAG9805263.1"/>
    <property type="molecule type" value="Genomic_DNA"/>
</dbReference>
<evidence type="ECO:0000259" key="2">
    <source>
        <dbReference type="PROSITE" id="PS50041"/>
    </source>
</evidence>
<proteinExistence type="predicted"/>
<protein>
    <recommendedName>
        <fullName evidence="2">C-type lectin domain-containing protein</fullName>
    </recommendedName>
</protein>
<feature type="chain" id="PRO_5040449848" description="C-type lectin domain-containing protein" evidence="1">
    <location>
        <begin position="18"/>
        <end position="190"/>
    </location>
</feature>
<dbReference type="Gene3D" id="3.10.100.10">
    <property type="entry name" value="Mannose-Binding Protein A, subunit A"/>
    <property type="match status" value="1"/>
</dbReference>
<evidence type="ECO:0000256" key="1">
    <source>
        <dbReference type="SAM" id="SignalP"/>
    </source>
</evidence>
<feature type="signal peptide" evidence="1">
    <location>
        <begin position="1"/>
        <end position="17"/>
    </location>
</feature>
<accession>A0A9N9RY18</accession>
<dbReference type="AlphaFoldDB" id="A0A9N9RY18"/>
<dbReference type="OrthoDB" id="7795339at2759"/>
<dbReference type="PROSITE" id="PS50041">
    <property type="entry name" value="C_TYPE_LECTIN_2"/>
    <property type="match status" value="1"/>
</dbReference>
<dbReference type="InterPro" id="IPR001304">
    <property type="entry name" value="C-type_lectin-like"/>
</dbReference>
<dbReference type="InterPro" id="IPR016187">
    <property type="entry name" value="CTDL_fold"/>
</dbReference>
<organism evidence="3 4">
    <name type="scientific">Chironomus riparius</name>
    <dbReference type="NCBI Taxonomy" id="315576"/>
    <lineage>
        <taxon>Eukaryota</taxon>
        <taxon>Metazoa</taxon>
        <taxon>Ecdysozoa</taxon>
        <taxon>Arthropoda</taxon>
        <taxon>Hexapoda</taxon>
        <taxon>Insecta</taxon>
        <taxon>Pterygota</taxon>
        <taxon>Neoptera</taxon>
        <taxon>Endopterygota</taxon>
        <taxon>Diptera</taxon>
        <taxon>Nematocera</taxon>
        <taxon>Chironomoidea</taxon>
        <taxon>Chironomidae</taxon>
        <taxon>Chironominae</taxon>
        <taxon>Chironomus</taxon>
    </lineage>
</organism>
<evidence type="ECO:0000313" key="4">
    <source>
        <dbReference type="Proteomes" id="UP001153620"/>
    </source>
</evidence>
<dbReference type="PROSITE" id="PS51257">
    <property type="entry name" value="PROKAR_LIPOPROTEIN"/>
    <property type="match status" value="1"/>
</dbReference>
<dbReference type="Proteomes" id="UP001153620">
    <property type="component" value="Chromosome 2"/>
</dbReference>
<gene>
    <name evidence="3" type="ORF">CHIRRI_LOCUS8137</name>
</gene>